<gene>
    <name evidence="2" type="ORF">SAMN04488522_102905</name>
</gene>
<keyword evidence="1" id="KW-0812">Transmembrane</keyword>
<feature type="transmembrane region" description="Helical" evidence="1">
    <location>
        <begin position="67"/>
        <end position="90"/>
    </location>
</feature>
<keyword evidence="3" id="KW-1185">Reference proteome</keyword>
<feature type="transmembrane region" description="Helical" evidence="1">
    <location>
        <begin position="35"/>
        <end position="55"/>
    </location>
</feature>
<keyword evidence="1" id="KW-1133">Transmembrane helix</keyword>
<protein>
    <submittedName>
        <fullName evidence="2">Uncharacterized protein</fullName>
    </submittedName>
</protein>
<evidence type="ECO:0000313" key="3">
    <source>
        <dbReference type="Proteomes" id="UP000184287"/>
    </source>
</evidence>
<reference evidence="3" key="1">
    <citation type="submission" date="2016-11" db="EMBL/GenBank/DDBJ databases">
        <authorList>
            <person name="Varghese N."/>
            <person name="Submissions S."/>
        </authorList>
    </citation>
    <scope>NUCLEOTIDE SEQUENCE [LARGE SCALE GENOMIC DNA]</scope>
    <source>
        <strain evidence="3">DSM 16990</strain>
    </source>
</reference>
<keyword evidence="1" id="KW-0472">Membrane</keyword>
<dbReference type="Proteomes" id="UP000184287">
    <property type="component" value="Unassembled WGS sequence"/>
</dbReference>
<organism evidence="2 3">
    <name type="scientific">Pedobacter caeni</name>
    <dbReference type="NCBI Taxonomy" id="288992"/>
    <lineage>
        <taxon>Bacteria</taxon>
        <taxon>Pseudomonadati</taxon>
        <taxon>Bacteroidota</taxon>
        <taxon>Sphingobacteriia</taxon>
        <taxon>Sphingobacteriales</taxon>
        <taxon>Sphingobacteriaceae</taxon>
        <taxon>Pedobacter</taxon>
    </lineage>
</organism>
<dbReference type="STRING" id="288992.SAMN04488522_102905"/>
<name>A0A1M5AVG4_9SPHI</name>
<sequence>MNKSIVPSAIALIQLLSLIHLYYTFKYGSSHIPMVFIELNIMAVCNMPVLVLGYFLHVKSANKMRIWWVPIALAVAVIVVLLITYLIMFVNK</sequence>
<feature type="transmembrane region" description="Helical" evidence="1">
    <location>
        <begin position="6"/>
        <end position="23"/>
    </location>
</feature>
<evidence type="ECO:0000313" key="2">
    <source>
        <dbReference type="EMBL" id="SHF34210.1"/>
    </source>
</evidence>
<dbReference type="EMBL" id="FQUQ01000002">
    <property type="protein sequence ID" value="SHF34210.1"/>
    <property type="molecule type" value="Genomic_DNA"/>
</dbReference>
<dbReference type="AlphaFoldDB" id="A0A1M5AVG4"/>
<proteinExistence type="predicted"/>
<accession>A0A1M5AVG4</accession>
<evidence type="ECO:0000256" key="1">
    <source>
        <dbReference type="SAM" id="Phobius"/>
    </source>
</evidence>